<evidence type="ECO:0000256" key="2">
    <source>
        <dbReference type="ARBA" id="ARBA00004574"/>
    </source>
</evidence>
<evidence type="ECO:0000256" key="3">
    <source>
        <dbReference type="ARBA" id="ARBA00006332"/>
    </source>
</evidence>
<reference evidence="10" key="3">
    <citation type="submission" date="2025-09" db="UniProtKB">
        <authorList>
            <consortium name="Ensembl"/>
        </authorList>
    </citation>
    <scope>IDENTIFICATION</scope>
</reference>
<keyword evidence="5" id="KW-0158">Chromosome</keyword>
<accession>A0AAZ3PXC8</accession>
<proteinExistence type="inferred from homology"/>
<reference evidence="10" key="2">
    <citation type="submission" date="2025-08" db="UniProtKB">
        <authorList>
            <consortium name="Ensembl"/>
        </authorList>
    </citation>
    <scope>IDENTIFICATION</scope>
</reference>
<dbReference type="RefSeq" id="XP_042154515.1">
    <property type="nucleotide sequence ID" value="XM_042298581.1"/>
</dbReference>
<dbReference type="GO" id="GO:0003697">
    <property type="term" value="F:single-stranded DNA binding"/>
    <property type="evidence" value="ECO:0007669"/>
    <property type="project" value="InterPro"/>
</dbReference>
<evidence type="ECO:0000313" key="10">
    <source>
        <dbReference type="Ensembl" id="ENSOTSP00005120878.1"/>
    </source>
</evidence>
<feature type="compositionally biased region" description="Low complexity" evidence="9">
    <location>
        <begin position="342"/>
        <end position="351"/>
    </location>
</feature>
<sequence>MESFMDNFRERSEVEREWLQELFVFVRDNLFPVLGPTTGSVSPEQLSLAMIRRVERAVGSSSARSLPLSYRLISVAELVTWQRTPCCSNLTWSTAQHREWVREAEQALPNHKALPRASLLLIGCLSDGCDPERSCDGAWRVRDATGTVHCELLSPSPLWLGLPVLFPCWNYIPQPALGKDQEVEERGYLELVGCPLALTSVPEMTFNPAEVNLKRAVGVREAAELIQHRVRGLRVKVYGEVSGVYPLLNIAGKSLFCLRLREGRHTLPLLVTEPCCLWWQQCVCVGGSVCVSGLRVCALQGWSGNRVLCATSQSSLTLLPDTLIQDLSDPPTLDKHTPDPDPVGLDPPLSDCSSTGCPLPERRGAGPDPDPVGLDPPLSDCSSTGCPLPERRGAGPDPDPVGIDPTLSDCSSTGCPLPERGPDPDPSPILRPKLSKAISYKGVLTSVLSAAAGLYVIDGKVGLCLAYQPLQRRGLRPGAEIELHDVHFLYRPSPHFHPCMLCVCLHSSLRVTSFSRLGSEVDRPSDAPLPWLLLERNLGVSQYLWLCHCCRALRDRLVPRWVKEECVYVVARRLFECVVTSEKGGGRRDIYREMLQEPHHCPLTEYSVSSPVCEYVSVSDCVCVMEKECWSSLSLSSLLPACGSSLTQAELNPSIAWSVGLSLGQDIQPRPLLLVGVLELPGTHTLRLRDQTGAVTCVAVETGDDDSGGQRAANNTAWIGCLVCVQRFTMVMERFVQSEFPSYRHLDQDSYITHKHCRVYIQLCLNDLQILSPSAAMASLLLRENIRTTQGGERVEGGEREEMSETERERREKGGEEREERRDDVSERKKRSREEERIEEKKEEREGGAKRARQNHTENETCSQPGGGASLPGDRPCISVVMCVEGKEGVAWRNEGIACEGEEAGLSLCFSVRADLIGQIQRWGRDPRNCPLQERETDGQTRTVELLFVRSSVRWFPLIQAGSFYRLIAPNTQDPSVLIGCRVAGRSGVVLHTNPSLLVRSDWRIHTLTHPLLTTPYSQFVSQKVMSVAEVLDCSGVDLVSFHGVISQRITLQRGTTTHTPTQRGTTTHTPAQRDVEAGLSVRLTVCVEPRGRSLQVYLDLSLTPYPPGLVPGNTVQFTSFQRRLSRVGGVYCRSVPVSCLTIMALGKTDTQSCDSPPPMILLGVWALAGAEQCILGRVRGHVVCVLYLQLQWTCSLCGSIYTQERCTRSQPPCNSTSAVFQAEAKAAVEDGSGEAHIWFSCPVISGLLGLAMPQWEGLQRSLRVRGHLRVYTRGRSLVCDVDADDPLLQYLSCVCSSSTVCRPLTLICTLHTRSHTPAARREDSSQLKRFTRGDREFVTRMPPPLQLTCTHILEERERD</sequence>
<dbReference type="PANTHER" id="PTHR14865">
    <property type="entry name" value="CST COMPLEX SUBUNIT CTC1"/>
    <property type="match status" value="1"/>
</dbReference>
<feature type="region of interest" description="Disordered" evidence="9">
    <location>
        <begin position="791"/>
        <end position="871"/>
    </location>
</feature>
<evidence type="ECO:0000256" key="1">
    <source>
        <dbReference type="ARBA" id="ARBA00004123"/>
    </source>
</evidence>
<dbReference type="Proteomes" id="UP000694402">
    <property type="component" value="Unassembled WGS sequence"/>
</dbReference>
<feature type="compositionally biased region" description="Basic and acidic residues" evidence="9">
    <location>
        <begin position="793"/>
        <end position="859"/>
    </location>
</feature>
<evidence type="ECO:0000256" key="5">
    <source>
        <dbReference type="ARBA" id="ARBA00022454"/>
    </source>
</evidence>
<dbReference type="InterPro" id="IPR042617">
    <property type="entry name" value="CTC1-like"/>
</dbReference>
<evidence type="ECO:0000256" key="4">
    <source>
        <dbReference type="ARBA" id="ARBA00016175"/>
    </source>
</evidence>
<reference evidence="11" key="1">
    <citation type="journal article" date="2018" name="PLoS ONE">
        <title>Chinook salmon (Oncorhynchus tshawytscha) genome and transcriptome.</title>
        <authorList>
            <person name="Christensen K.A."/>
            <person name="Leong J.S."/>
            <person name="Sakhrani D."/>
            <person name="Biagi C.A."/>
            <person name="Minkley D.R."/>
            <person name="Withler R.E."/>
            <person name="Rondeau E.B."/>
            <person name="Koop B.F."/>
            <person name="Devlin R.H."/>
        </authorList>
    </citation>
    <scope>NUCLEOTIDE SEQUENCE [LARGE SCALE GENOMIC DNA]</scope>
</reference>
<evidence type="ECO:0000256" key="9">
    <source>
        <dbReference type="SAM" id="MobiDB-lite"/>
    </source>
</evidence>
<evidence type="ECO:0000313" key="11">
    <source>
        <dbReference type="Proteomes" id="UP000694402"/>
    </source>
</evidence>
<dbReference type="Ensembl" id="ENSOTST00005134907.1">
    <property type="protein sequence ID" value="ENSOTSP00005120878.1"/>
    <property type="gene ID" value="ENSOTSG00005046832.2"/>
</dbReference>
<dbReference type="GO" id="GO:1990879">
    <property type="term" value="C:CST complex"/>
    <property type="evidence" value="ECO:0007669"/>
    <property type="project" value="TreeGrafter"/>
</dbReference>
<keyword evidence="11" id="KW-1185">Reference proteome</keyword>
<feature type="compositionally biased region" description="Low complexity" evidence="9">
    <location>
        <begin position="371"/>
        <end position="380"/>
    </location>
</feature>
<keyword evidence="8" id="KW-0539">Nucleus</keyword>
<organism evidence="10 11">
    <name type="scientific">Oncorhynchus tshawytscha</name>
    <name type="common">Chinook salmon</name>
    <name type="synonym">Salmo tshawytscha</name>
    <dbReference type="NCBI Taxonomy" id="74940"/>
    <lineage>
        <taxon>Eukaryota</taxon>
        <taxon>Metazoa</taxon>
        <taxon>Chordata</taxon>
        <taxon>Craniata</taxon>
        <taxon>Vertebrata</taxon>
        <taxon>Euteleostomi</taxon>
        <taxon>Actinopterygii</taxon>
        <taxon>Neopterygii</taxon>
        <taxon>Teleostei</taxon>
        <taxon>Protacanthopterygii</taxon>
        <taxon>Salmoniformes</taxon>
        <taxon>Salmonidae</taxon>
        <taxon>Salmoninae</taxon>
        <taxon>Oncorhynchus</taxon>
    </lineage>
</organism>
<dbReference type="InterPro" id="IPR029156">
    <property type="entry name" value="CTC1"/>
</dbReference>
<keyword evidence="7" id="KW-0238">DNA-binding</keyword>
<dbReference type="Pfam" id="PF15489">
    <property type="entry name" value="CTC1"/>
    <property type="match status" value="2"/>
</dbReference>
<name>A0AAZ3PXC8_ONCTS</name>
<dbReference type="GO" id="GO:0045740">
    <property type="term" value="P:positive regulation of DNA replication"/>
    <property type="evidence" value="ECO:0007669"/>
    <property type="project" value="TreeGrafter"/>
</dbReference>
<evidence type="ECO:0000256" key="8">
    <source>
        <dbReference type="ARBA" id="ARBA00023242"/>
    </source>
</evidence>
<evidence type="ECO:0000256" key="6">
    <source>
        <dbReference type="ARBA" id="ARBA00022895"/>
    </source>
</evidence>
<dbReference type="GeneTree" id="ENSGT00390000011553"/>
<dbReference type="GeneID" id="112227369"/>
<dbReference type="GO" id="GO:0010833">
    <property type="term" value="P:telomere maintenance via telomere lengthening"/>
    <property type="evidence" value="ECO:0007669"/>
    <property type="project" value="TreeGrafter"/>
</dbReference>
<feature type="region of interest" description="Disordered" evidence="9">
    <location>
        <begin position="327"/>
        <end position="430"/>
    </location>
</feature>
<keyword evidence="6" id="KW-0779">Telomere</keyword>
<dbReference type="PANTHER" id="PTHR14865:SF2">
    <property type="entry name" value="CST COMPLEX SUBUNIT CTC1"/>
    <property type="match status" value="1"/>
</dbReference>
<comment type="subcellular location">
    <subcellularLocation>
        <location evidence="2">Chromosome</location>
        <location evidence="2">Telomere</location>
    </subcellularLocation>
    <subcellularLocation>
        <location evidence="1">Nucleus</location>
    </subcellularLocation>
</comment>
<evidence type="ECO:0000256" key="7">
    <source>
        <dbReference type="ARBA" id="ARBA00023125"/>
    </source>
</evidence>
<dbReference type="GO" id="GO:0042162">
    <property type="term" value="F:telomeric DNA binding"/>
    <property type="evidence" value="ECO:0007669"/>
    <property type="project" value="TreeGrafter"/>
</dbReference>
<gene>
    <name evidence="10" type="primary">CTC1</name>
</gene>
<comment type="similarity">
    <text evidence="3">Belongs to the CTC1 family.</text>
</comment>
<protein>
    <recommendedName>
        <fullName evidence="4">CST complex subunit CTC1</fullName>
    </recommendedName>
</protein>